<feature type="region of interest" description="Disordered" evidence="1">
    <location>
        <begin position="1"/>
        <end position="83"/>
    </location>
</feature>
<dbReference type="PANTHER" id="PTHR12814">
    <property type="entry name" value="RNA-BINDING PROTEIN NOB1"/>
    <property type="match status" value="1"/>
</dbReference>
<dbReference type="GO" id="GO:0004521">
    <property type="term" value="F:RNA endonuclease activity"/>
    <property type="evidence" value="ECO:0007669"/>
    <property type="project" value="TreeGrafter"/>
</dbReference>
<comment type="caution">
    <text evidence="2">The sequence shown here is derived from an EMBL/GenBank/DDBJ whole genome shotgun (WGS) entry which is preliminary data.</text>
</comment>
<reference evidence="2" key="1">
    <citation type="submission" date="2020-06" db="EMBL/GenBank/DDBJ databases">
        <title>Draft genome of Bugula neritina, a colonial animal packing powerful symbionts and potential medicines.</title>
        <authorList>
            <person name="Rayko M."/>
        </authorList>
    </citation>
    <scope>NUCLEOTIDE SEQUENCE [LARGE SCALE GENOMIC DNA]</scope>
    <source>
        <strain evidence="2">Kwan_BN1</strain>
    </source>
</reference>
<dbReference type="Proteomes" id="UP000593567">
    <property type="component" value="Unassembled WGS sequence"/>
</dbReference>
<dbReference type="EMBL" id="VXIV02003287">
    <property type="protein sequence ID" value="KAF6018659.1"/>
    <property type="molecule type" value="Genomic_DNA"/>
</dbReference>
<feature type="compositionally biased region" description="Basic residues" evidence="1">
    <location>
        <begin position="25"/>
        <end position="36"/>
    </location>
</feature>
<name>A0A7J7IXL0_BUGNE</name>
<organism evidence="2 3">
    <name type="scientific">Bugula neritina</name>
    <name type="common">Brown bryozoan</name>
    <name type="synonym">Sertularia neritina</name>
    <dbReference type="NCBI Taxonomy" id="10212"/>
    <lineage>
        <taxon>Eukaryota</taxon>
        <taxon>Metazoa</taxon>
        <taxon>Spiralia</taxon>
        <taxon>Lophotrochozoa</taxon>
        <taxon>Bryozoa</taxon>
        <taxon>Gymnolaemata</taxon>
        <taxon>Cheilostomatida</taxon>
        <taxon>Flustrina</taxon>
        <taxon>Buguloidea</taxon>
        <taxon>Bugulidae</taxon>
        <taxon>Bugula</taxon>
    </lineage>
</organism>
<accession>A0A7J7IXL0</accession>
<dbReference type="AlphaFoldDB" id="A0A7J7IXL0"/>
<evidence type="ECO:0000313" key="2">
    <source>
        <dbReference type="EMBL" id="KAF6018659.1"/>
    </source>
</evidence>
<dbReference type="OrthoDB" id="446759at2759"/>
<evidence type="ECO:0000256" key="1">
    <source>
        <dbReference type="SAM" id="MobiDB-lite"/>
    </source>
</evidence>
<keyword evidence="3" id="KW-1185">Reference proteome</keyword>
<sequence>MPSIPLPKGGKYSNYPKLTEDQKLPQRKQARQKKQHYGVFDPDYIANSSPFALRDTTSRSAMLGAGRNFNKRDPNAGPRRRKK</sequence>
<dbReference type="PANTHER" id="PTHR12814:SF2">
    <property type="entry name" value="RNA-BINDING PROTEIN NOB1"/>
    <property type="match status" value="1"/>
</dbReference>
<gene>
    <name evidence="2" type="ORF">EB796_023055</name>
</gene>
<dbReference type="GO" id="GO:0030490">
    <property type="term" value="P:maturation of SSU-rRNA"/>
    <property type="evidence" value="ECO:0007669"/>
    <property type="project" value="TreeGrafter"/>
</dbReference>
<dbReference type="InterPro" id="IPR039907">
    <property type="entry name" value="NOB1"/>
</dbReference>
<proteinExistence type="predicted"/>
<evidence type="ECO:0000313" key="3">
    <source>
        <dbReference type="Proteomes" id="UP000593567"/>
    </source>
</evidence>
<protein>
    <submittedName>
        <fullName evidence="2">NOB1</fullName>
    </submittedName>
</protein>
<dbReference type="GO" id="GO:0030688">
    <property type="term" value="C:preribosome, small subunit precursor"/>
    <property type="evidence" value="ECO:0007669"/>
    <property type="project" value="TreeGrafter"/>
</dbReference>